<dbReference type="GeneID" id="107381188"/>
<dbReference type="EMBL" id="JAAVVJ010000011">
    <property type="protein sequence ID" value="KAF7211739.1"/>
    <property type="molecule type" value="Genomic_DNA"/>
</dbReference>
<dbReference type="GO" id="GO:1901796">
    <property type="term" value="P:regulation of signal transduction by p53 class mediator"/>
    <property type="evidence" value="ECO:0007669"/>
    <property type="project" value="Ensembl"/>
</dbReference>
<dbReference type="PANTHER" id="PTHR15682">
    <property type="entry name" value="UNHEALTHY RIBOSOME BIOGENESIS PROTEIN 2 HOMOLOG"/>
    <property type="match status" value="1"/>
</dbReference>
<evidence type="ECO:0000313" key="5">
    <source>
        <dbReference type="EMBL" id="SBP43353.1"/>
    </source>
</evidence>
<dbReference type="EMBL" id="HADY01004868">
    <property type="protein sequence ID" value="SBP43353.1"/>
    <property type="molecule type" value="Transcribed_RNA"/>
</dbReference>
<organism evidence="5">
    <name type="scientific">Nothobranchius furzeri</name>
    <name type="common">Turquoise killifish</name>
    <dbReference type="NCBI Taxonomy" id="105023"/>
    <lineage>
        <taxon>Eukaryota</taxon>
        <taxon>Metazoa</taxon>
        <taxon>Chordata</taxon>
        <taxon>Craniata</taxon>
        <taxon>Vertebrata</taxon>
        <taxon>Euteleostomi</taxon>
        <taxon>Actinopterygii</taxon>
        <taxon>Neopterygii</taxon>
        <taxon>Teleostei</taxon>
        <taxon>Neoteleostei</taxon>
        <taxon>Acanthomorphata</taxon>
        <taxon>Ovalentaria</taxon>
        <taxon>Atherinomorphae</taxon>
        <taxon>Cyprinodontiformes</taxon>
        <taxon>Nothobranchiidae</taxon>
        <taxon>Nothobranchius</taxon>
    </lineage>
</organism>
<dbReference type="Proteomes" id="UP000822369">
    <property type="component" value="Chromosome 11"/>
</dbReference>
<dbReference type="InterPro" id="IPR052609">
    <property type="entry name" value="Ribosome_Biogenesis_Reg"/>
</dbReference>
<reference evidence="5" key="3">
    <citation type="submission" date="2016-06" db="EMBL/GenBank/DDBJ databases">
        <title>The genome of a short-lived fish provides insights into sex chromosome evolution and the genetic control of aging.</title>
        <authorList>
            <person name="Reichwald K."/>
            <person name="Felder M."/>
            <person name="Petzold A."/>
            <person name="Koch P."/>
            <person name="Groth M."/>
            <person name="Platzer M."/>
        </authorList>
    </citation>
    <scope>NUCLEOTIDE SEQUENCE</scope>
    <source>
        <tissue evidence="5">Brain</tissue>
    </source>
</reference>
<evidence type="ECO:0000313" key="7">
    <source>
        <dbReference type="Proteomes" id="UP000694548"/>
    </source>
</evidence>
<evidence type="ECO:0000313" key="6">
    <source>
        <dbReference type="Ensembl" id="ENSNFUP00015014190.1"/>
    </source>
</evidence>
<reference evidence="6" key="1">
    <citation type="submission" date="2014-08" db="EMBL/GenBank/DDBJ databases">
        <authorList>
            <person name="Senf B."/>
            <person name="Petzold A."/>
            <person name="Downie B.R."/>
            <person name="Koch P."/>
            <person name="Platzer M."/>
        </authorList>
    </citation>
    <scope>NUCLEOTIDE SEQUENCE [LARGE SCALE GENOMIC DNA]</scope>
    <source>
        <strain evidence="6">GRZ</strain>
    </source>
</reference>
<keyword evidence="7" id="KW-1185">Reference proteome</keyword>
<dbReference type="Ensembl" id="ENSNFUT00015014896.1">
    <property type="protein sequence ID" value="ENSNFUP00015014190.1"/>
    <property type="gene ID" value="ENSNFUG00015006908.1"/>
</dbReference>
<feature type="region of interest" description="Disordered" evidence="1">
    <location>
        <begin position="392"/>
        <end position="412"/>
    </location>
</feature>
<evidence type="ECO:0000256" key="1">
    <source>
        <dbReference type="SAM" id="MobiDB-lite"/>
    </source>
</evidence>
<gene>
    <name evidence="5 6" type="primary">URB2</name>
    <name evidence="3" type="synonym">urb2</name>
    <name evidence="3" type="ORF">G4P62_006980</name>
</gene>
<accession>A0A1A7ZLN0</accession>
<protein>
    <submittedName>
        <fullName evidence="4">Transcript variant X1</fullName>
    </submittedName>
    <submittedName>
        <fullName evidence="3">Transcript variant X2</fullName>
    </submittedName>
    <submittedName>
        <fullName evidence="5">URB2 ribosome biogenesis 2 homolog</fullName>
    </submittedName>
    <submittedName>
        <fullName evidence="6">URB2 ribosome biosis homolog</fullName>
    </submittedName>
</protein>
<sequence>MSAIYSGIYLKLKNPQTSWEDRLKLARFAWISSQCLLPNKEQVLLDWCTHALTGWHSKKVDFSQEVLEGLWCYLDDVLHSRKLLSFLKQGATITLRLTMAQLLLDHLQECAHDRLSVSVSTVMSVCRGILSSPALSSVFTTKYELMVSLLGRFCLLASHEIQKLRTVQVTKSRTCRAELMERLQIEPESQSVPPGIKANHSKINHLSNNVFEVLLQVLSCYSSVQHQQANPNRVFTLFTNQLIQPLMLLRYLLTSQDFTASHSHLQLRLQLRRDLRSKIDSVLQSALFPSEHFPSYKAELFPSKEDSVKHGSGGSKGPLKPVSALLSKLKATGYCEQSLLYPLKCEASSLLFSFFLESYGKWKGESEEECKMLCFYFLVRLVPTLDLYPEGSSVEPNKAEQRDSDSSEEKSLPDSSWSLALQAVESLLSQSLSAGVYNVAADRIRHGEVQLRFFRCLVQMILKEARPSISSWYRCLKVLLSLNHLLIEPDLDQLLISAWVDAEDVNSQVQRARQNLVCSLLQTYTKLRQLPRLFSVLLSVICQPARDDRHPPLLSEGISRSLRTCLLDTPSSQVLEICSSVLKSIRTCVLPDLVSEQREVEKMEIDSENRAEQREDASLKLSGLSQLLHVVLFSLKTLDNSSPVPLVRQSKAFMEEMQQTIREIFDLLMGNRASSALKIPKKGKKNRRSENISKSQTATVWEQKAQEALLLLRYTWVEVDTLFHLHCSKYTSVDSFLTAAEIDTEASSSSPVFVHMESLLSGSIIPSLHPSPLCSPMSCLLLKLLTLQQMKKVIVDCALLGRSSSAALLSKSAQFIVAKSEHAGTPDGEQSWDGQICCVNANNYPVAHWHLVISNLPLIGSHLSGDDVRHVAHVLVSSLLKTQTEGSEDHAPGSLTFSLASSQLALNSVFPELAPLFSATIRSLTQRIISLLEAGCSPKGCPKFMRVHRKEAGGIPSEGDVVQPVFSQETKEAIIEDVMTSSETGEMLVLLTDAQITELGNLIQILTNLNTEGMSPDDLSSIFLLLLVTFTSTSRQLDKVVPPETGGDPLLLGRLLRALTLLIEESSFQSVLKLVHGGTLLRAALSSLLWHSSSTKPEETWRTDWLDLVKAAQGFTRSLVNLIIIRNSSVRLNLDQFASFLTSKEMAARQIVLPGSGASVFSVHLLLTSLTSFSQTITTNLGRSKPMDETLIQMLARITSSLGPAVETFLKTNCNAADQPASTPTQAYVVEVVTAVLDCELASLSVDVEGRQNNTQLAHMTLYQVVCQQILREMSSAPRPMDFLISSLHFLSAFYKALVKTRADEEMEQLYVQILQNVLRLLKASWLSSADVGKLEPGVQELLRHLVEKSTIIQFNLLLLMIREGLDISKLRAGNYREVLSAVIAVKLLSSCQLPEPCSKALWLTAPQILSAMVFLVRSSSQDASLTLPFTVPAVASMTSLLRQGEGLINNPHHVILILSALQSLPLDHLAPPIYHSAFLAVHEALFTIIQCHPQVVSTAAPSFLNVFYRLVASIMQEGRQKGDADTGVDSDVYLQCSRLVERMYSHIAAAAESFTALPAFMVAQYVTELQKVTLRPDIKLHLTEGVYCILDLCMEQDIKFLKAGLNMGVREVFNELHGSYVHYHKPQRQGEDKYTV</sequence>
<evidence type="ECO:0000313" key="3">
    <source>
        <dbReference type="EMBL" id="KAF7211739.1"/>
    </source>
</evidence>
<dbReference type="Proteomes" id="UP000694548">
    <property type="component" value="Chromosome sgr07"/>
</dbReference>
<name>A0A1A7ZLN0_NOTFU</name>
<dbReference type="OMA" id="DYNHYHK"/>
<proteinExistence type="predicted"/>
<dbReference type="OrthoDB" id="160374at2759"/>
<feature type="compositionally biased region" description="Basic and acidic residues" evidence="1">
    <location>
        <begin position="397"/>
        <end position="412"/>
    </location>
</feature>
<dbReference type="PANTHER" id="PTHR15682:SF2">
    <property type="entry name" value="UNHEALTHY RIBOSOME BIOGENESIS PROTEIN 2 HOMOLOG"/>
    <property type="match status" value="1"/>
</dbReference>
<dbReference type="Pfam" id="PF10441">
    <property type="entry name" value="Urb2"/>
    <property type="match status" value="1"/>
</dbReference>
<dbReference type="CTD" id="9816"/>
<dbReference type="GO" id="GO:0042254">
    <property type="term" value="P:ribosome biogenesis"/>
    <property type="evidence" value="ECO:0007669"/>
    <property type="project" value="TreeGrafter"/>
</dbReference>
<feature type="domain" description="Nucleolar 27S pre-rRNA processing Urb2/Npa2 C-terminal" evidence="2">
    <location>
        <begin position="1435"/>
        <end position="1628"/>
    </location>
</feature>
<dbReference type="KEGG" id="nfu:107381188"/>
<dbReference type="Bgee" id="ENSNFUG00015006908">
    <property type="expression patterns" value="Expressed in liver and 2 other cell types or tissues"/>
</dbReference>
<dbReference type="EMBL" id="JAAVVJ010000011">
    <property type="protein sequence ID" value="KAF7211740.1"/>
    <property type="molecule type" value="Genomic_DNA"/>
</dbReference>
<dbReference type="RefSeq" id="XP_015808237.3">
    <property type="nucleotide sequence ID" value="XM_015952751.3"/>
</dbReference>
<dbReference type="GeneTree" id="ENSGT00390000009258"/>
<reference evidence="6" key="5">
    <citation type="submission" date="2025-05" db="UniProtKB">
        <authorList>
            <consortium name="Ensembl"/>
        </authorList>
    </citation>
    <scope>IDENTIFICATION</scope>
</reference>
<reference evidence="5" key="2">
    <citation type="submission" date="2016-05" db="EMBL/GenBank/DDBJ databases">
        <authorList>
            <person name="Lavstsen T."/>
            <person name="Jespersen J.S."/>
        </authorList>
    </citation>
    <scope>NUCLEOTIDE SEQUENCE</scope>
    <source>
        <tissue evidence="5">Brain</tissue>
    </source>
</reference>
<dbReference type="RefSeq" id="XP_015808236.3">
    <property type="nucleotide sequence ID" value="XM_015952750.3"/>
</dbReference>
<reference evidence="3" key="4">
    <citation type="submission" date="2020-03" db="EMBL/GenBank/DDBJ databases">
        <title>Intra-Species Differences in Population Size shape Life History and Genome Evolution.</title>
        <authorList>
            <person name="Willemsen D."/>
            <person name="Cui R."/>
            <person name="Valenzano D.R."/>
        </authorList>
    </citation>
    <scope>NUCLEOTIDE SEQUENCE</scope>
    <source>
        <strain evidence="3">GRZ</strain>
        <tissue evidence="3">Whole</tissue>
    </source>
</reference>
<dbReference type="InterPro" id="IPR018849">
    <property type="entry name" value="Urb2/Npa2_C"/>
</dbReference>
<dbReference type="GO" id="GO:0005730">
    <property type="term" value="C:nucleolus"/>
    <property type="evidence" value="ECO:0007669"/>
    <property type="project" value="TreeGrafter"/>
</dbReference>
<dbReference type="GO" id="GO:1902036">
    <property type="term" value="P:regulation of hematopoietic stem cell differentiation"/>
    <property type="evidence" value="ECO:0007669"/>
    <property type="project" value="Ensembl"/>
</dbReference>
<evidence type="ECO:0000313" key="4">
    <source>
        <dbReference type="EMBL" id="KAF7211740.1"/>
    </source>
</evidence>
<evidence type="ECO:0000259" key="2">
    <source>
        <dbReference type="Pfam" id="PF10441"/>
    </source>
</evidence>